<dbReference type="EC" id="4.2.1.136" evidence="6"/>
<evidence type="ECO:0000259" key="7">
    <source>
        <dbReference type="PROSITE" id="PS51383"/>
    </source>
</evidence>
<organism evidence="8 9">
    <name type="scientific">Microcella putealis</name>
    <dbReference type="NCBI Taxonomy" id="337005"/>
    <lineage>
        <taxon>Bacteria</taxon>
        <taxon>Bacillati</taxon>
        <taxon>Actinomycetota</taxon>
        <taxon>Actinomycetes</taxon>
        <taxon>Micrococcales</taxon>
        <taxon>Microbacteriaceae</taxon>
        <taxon>Microcella</taxon>
    </lineage>
</organism>
<reference evidence="8 9" key="1">
    <citation type="journal article" date="2015" name="Stand. Genomic Sci.">
        <title>Genomic Encyclopedia of Bacterial and Archaeal Type Strains, Phase III: the genomes of soil and plant-associated and newly described type strains.</title>
        <authorList>
            <person name="Whitman W.B."/>
            <person name="Woyke T."/>
            <person name="Klenk H.P."/>
            <person name="Zhou Y."/>
            <person name="Lilburn T.G."/>
            <person name="Beck B.J."/>
            <person name="De Vos P."/>
            <person name="Vandamme P."/>
            <person name="Eisen J.A."/>
            <person name="Garrity G."/>
            <person name="Hugenholtz P."/>
            <person name="Kyrpides N.C."/>
        </authorList>
    </citation>
    <scope>NUCLEOTIDE SEQUENCE [LARGE SCALE GENOMIC DNA]</scope>
    <source>
        <strain evidence="8 9">CV2</strain>
    </source>
</reference>
<comment type="similarity">
    <text evidence="6">Belongs to the NnrD/CARKD family.</text>
</comment>
<gene>
    <name evidence="6" type="primary">nnrD</name>
    <name evidence="8" type="ORF">EV141_0434</name>
</gene>
<keyword evidence="3 6" id="KW-0521">NADP</keyword>
<dbReference type="InterPro" id="IPR000631">
    <property type="entry name" value="CARKD"/>
</dbReference>
<dbReference type="RefSeq" id="WP_130484323.1">
    <property type="nucleotide sequence ID" value="NZ_SGWW01000001.1"/>
</dbReference>
<feature type="binding site" evidence="6">
    <location>
        <position position="91"/>
    </location>
    <ligand>
        <name>(6S)-NADPHX</name>
        <dbReference type="ChEBI" id="CHEBI:64076"/>
    </ligand>
</feature>
<dbReference type="Pfam" id="PF01256">
    <property type="entry name" value="Carb_kinase"/>
    <property type="match status" value="1"/>
</dbReference>
<evidence type="ECO:0000256" key="6">
    <source>
        <dbReference type="HAMAP-Rule" id="MF_01965"/>
    </source>
</evidence>
<evidence type="ECO:0000256" key="5">
    <source>
        <dbReference type="ARBA" id="ARBA00023239"/>
    </source>
</evidence>
<feature type="binding site" evidence="6">
    <location>
        <position position="41"/>
    </location>
    <ligand>
        <name>(6S)-NADPHX</name>
        <dbReference type="ChEBI" id="CHEBI:64076"/>
    </ligand>
</feature>
<dbReference type="PROSITE" id="PS51383">
    <property type="entry name" value="YJEF_C_3"/>
    <property type="match status" value="1"/>
</dbReference>
<comment type="function">
    <text evidence="6">Catalyzes the dehydration of the S-form of NAD(P)HX at the expense of ADP, which is converted to AMP. Together with NAD(P)HX epimerase, which catalyzes the epimerization of the S- and R-forms, the enzyme allows the repair of both epimers of NAD(P)HX, a damaged form of NAD(P)H that is a result of enzymatic or heat-dependent hydration.</text>
</comment>
<dbReference type="AlphaFoldDB" id="A0A4Q7LW31"/>
<evidence type="ECO:0000256" key="4">
    <source>
        <dbReference type="ARBA" id="ARBA00023027"/>
    </source>
</evidence>
<keyword evidence="2 6" id="KW-0067">ATP-binding</keyword>
<dbReference type="SUPFAM" id="SSF53613">
    <property type="entry name" value="Ribokinase-like"/>
    <property type="match status" value="1"/>
</dbReference>
<sequence length="287" mass="28957">MRETVTLLDAAASIRVPVETDDKYSRGVLGIVAGSERYPGAAVLAVEAALRTGVGMVRYLGPARAADLVLARRPEAVTVDGRAQAWLIGSGLDDGGDSEALAEARVRSALDAGVPLVLDATGLPLARDPRARAVPRVLTPHAGELARLSGVDRAAVLADPDASVLDAARTLDAVVLLKGATTRVVTPAGRMLVVAEATPWLATAGAGDALAGLLGALVATHARELVAPASQDDAIADRLAELAAAAAALHGAAARRASAGGPFTVLDLCAAIPAVIRDVLAHSGRAS</sequence>
<dbReference type="GO" id="GO:0052856">
    <property type="term" value="F:NAD(P)HX epimerase activity"/>
    <property type="evidence" value="ECO:0007669"/>
    <property type="project" value="TreeGrafter"/>
</dbReference>
<comment type="subunit">
    <text evidence="6">Homotetramer.</text>
</comment>
<feature type="binding site" evidence="6">
    <location>
        <position position="207"/>
    </location>
    <ligand>
        <name>AMP</name>
        <dbReference type="ChEBI" id="CHEBI:456215"/>
    </ligand>
</feature>
<dbReference type="GO" id="GO:0046496">
    <property type="term" value="P:nicotinamide nucleotide metabolic process"/>
    <property type="evidence" value="ECO:0007669"/>
    <property type="project" value="UniProtKB-UniRule"/>
</dbReference>
<evidence type="ECO:0000256" key="2">
    <source>
        <dbReference type="ARBA" id="ARBA00022840"/>
    </source>
</evidence>
<protein>
    <recommendedName>
        <fullName evidence="6">ADP-dependent (S)-NAD(P)H-hydrate dehydratase</fullName>
        <ecNumber evidence="6">4.2.1.136</ecNumber>
    </recommendedName>
    <alternativeName>
        <fullName evidence="6">ADP-dependent NAD(P)HX dehydratase</fullName>
    </alternativeName>
</protein>
<keyword evidence="5 6" id="KW-0456">Lyase</keyword>
<accession>A0A4Q7LW31</accession>
<comment type="caution">
    <text evidence="8">The sequence shown here is derived from an EMBL/GenBank/DDBJ whole genome shotgun (WGS) entry which is preliminary data.</text>
</comment>
<comment type="cofactor">
    <cofactor evidence="6">
        <name>Mg(2+)</name>
        <dbReference type="ChEBI" id="CHEBI:18420"/>
    </cofactor>
</comment>
<evidence type="ECO:0000256" key="3">
    <source>
        <dbReference type="ARBA" id="ARBA00022857"/>
    </source>
</evidence>
<dbReference type="Gene3D" id="3.40.1190.20">
    <property type="match status" value="1"/>
</dbReference>
<dbReference type="InterPro" id="IPR029056">
    <property type="entry name" value="Ribokinase-like"/>
</dbReference>
<feature type="binding site" evidence="6">
    <location>
        <position position="141"/>
    </location>
    <ligand>
        <name>(6S)-NADPHX</name>
        <dbReference type="ChEBI" id="CHEBI:64076"/>
    </ligand>
</feature>
<evidence type="ECO:0000313" key="9">
    <source>
        <dbReference type="Proteomes" id="UP000293519"/>
    </source>
</evidence>
<dbReference type="GO" id="GO:0110051">
    <property type="term" value="P:metabolite repair"/>
    <property type="evidence" value="ECO:0007669"/>
    <property type="project" value="TreeGrafter"/>
</dbReference>
<dbReference type="PANTHER" id="PTHR12592">
    <property type="entry name" value="ATP-DEPENDENT (S)-NAD(P)H-HYDRATE DEHYDRATASE FAMILY MEMBER"/>
    <property type="match status" value="1"/>
</dbReference>
<keyword evidence="1 6" id="KW-0547">Nucleotide-binding</keyword>
<dbReference type="GO" id="GO:0052855">
    <property type="term" value="F:ADP-dependent NAD(P)H-hydrate dehydratase activity"/>
    <property type="evidence" value="ECO:0007669"/>
    <property type="project" value="UniProtKB-UniRule"/>
</dbReference>
<evidence type="ECO:0000256" key="1">
    <source>
        <dbReference type="ARBA" id="ARBA00022741"/>
    </source>
</evidence>
<dbReference type="GO" id="GO:0005524">
    <property type="term" value="F:ATP binding"/>
    <property type="evidence" value="ECO:0007669"/>
    <property type="project" value="UniProtKB-KW"/>
</dbReference>
<keyword evidence="8" id="KW-0808">Transferase</keyword>
<feature type="binding site" evidence="6">
    <location>
        <begin position="178"/>
        <end position="182"/>
    </location>
    <ligand>
        <name>AMP</name>
        <dbReference type="ChEBI" id="CHEBI:456215"/>
    </ligand>
</feature>
<dbReference type="HAMAP" id="MF_01965">
    <property type="entry name" value="NADHX_dehydratase"/>
    <property type="match status" value="1"/>
</dbReference>
<keyword evidence="8" id="KW-0418">Kinase</keyword>
<name>A0A4Q7LW31_9MICO</name>
<evidence type="ECO:0000313" key="8">
    <source>
        <dbReference type="EMBL" id="RZS59216.1"/>
    </source>
</evidence>
<dbReference type="Proteomes" id="UP000293519">
    <property type="component" value="Unassembled WGS sequence"/>
</dbReference>
<keyword evidence="4 6" id="KW-0520">NAD</keyword>
<proteinExistence type="inferred from homology"/>
<dbReference type="GO" id="GO:0016301">
    <property type="term" value="F:kinase activity"/>
    <property type="evidence" value="ECO:0007669"/>
    <property type="project" value="UniProtKB-KW"/>
</dbReference>
<comment type="catalytic activity">
    <reaction evidence="6">
        <text>(6S)-NADHX + ADP = AMP + phosphate + NADH + H(+)</text>
        <dbReference type="Rhea" id="RHEA:32223"/>
        <dbReference type="ChEBI" id="CHEBI:15378"/>
        <dbReference type="ChEBI" id="CHEBI:43474"/>
        <dbReference type="ChEBI" id="CHEBI:57945"/>
        <dbReference type="ChEBI" id="CHEBI:64074"/>
        <dbReference type="ChEBI" id="CHEBI:456215"/>
        <dbReference type="ChEBI" id="CHEBI:456216"/>
        <dbReference type="EC" id="4.2.1.136"/>
    </reaction>
</comment>
<feature type="binding site" evidence="6">
    <location>
        <position position="208"/>
    </location>
    <ligand>
        <name>(6S)-NADPHX</name>
        <dbReference type="ChEBI" id="CHEBI:64076"/>
    </ligand>
</feature>
<keyword evidence="9" id="KW-1185">Reference proteome</keyword>
<dbReference type="OrthoDB" id="9806925at2"/>
<dbReference type="CDD" id="cd01171">
    <property type="entry name" value="YXKO-related"/>
    <property type="match status" value="1"/>
</dbReference>
<dbReference type="PANTHER" id="PTHR12592:SF0">
    <property type="entry name" value="ATP-DEPENDENT (S)-NAD(P)H-HYDRATE DEHYDRATASE"/>
    <property type="match status" value="1"/>
</dbReference>
<dbReference type="EMBL" id="SGWW01000001">
    <property type="protein sequence ID" value="RZS59216.1"/>
    <property type="molecule type" value="Genomic_DNA"/>
</dbReference>
<feature type="domain" description="YjeF C-terminal" evidence="7">
    <location>
        <begin position="6"/>
        <end position="279"/>
    </location>
</feature>
<comment type="catalytic activity">
    <reaction evidence="6">
        <text>(6S)-NADPHX + ADP = AMP + phosphate + NADPH + H(+)</text>
        <dbReference type="Rhea" id="RHEA:32235"/>
        <dbReference type="ChEBI" id="CHEBI:15378"/>
        <dbReference type="ChEBI" id="CHEBI:43474"/>
        <dbReference type="ChEBI" id="CHEBI:57783"/>
        <dbReference type="ChEBI" id="CHEBI:64076"/>
        <dbReference type="ChEBI" id="CHEBI:456215"/>
        <dbReference type="ChEBI" id="CHEBI:456216"/>
        <dbReference type="EC" id="4.2.1.136"/>
    </reaction>
</comment>